<accession>A0A239BMR5</accession>
<evidence type="ECO:0000313" key="4">
    <source>
        <dbReference type="EMBL" id="SNS09136.1"/>
    </source>
</evidence>
<feature type="compositionally biased region" description="Basic and acidic residues" evidence="1">
    <location>
        <begin position="1"/>
        <end position="10"/>
    </location>
</feature>
<dbReference type="Pfam" id="PF13400">
    <property type="entry name" value="Tad"/>
    <property type="match status" value="1"/>
</dbReference>
<keyword evidence="2" id="KW-0812">Transmembrane</keyword>
<dbReference type="EMBL" id="FZOH01000002">
    <property type="protein sequence ID" value="SNS09136.1"/>
    <property type="molecule type" value="Genomic_DNA"/>
</dbReference>
<protein>
    <submittedName>
        <fullName evidence="4">Flp pilus assembly protein TadG</fullName>
    </submittedName>
</protein>
<dbReference type="Proteomes" id="UP000198386">
    <property type="component" value="Unassembled WGS sequence"/>
</dbReference>
<evidence type="ECO:0000313" key="5">
    <source>
        <dbReference type="Proteomes" id="UP000198386"/>
    </source>
</evidence>
<feature type="transmembrane region" description="Helical" evidence="2">
    <location>
        <begin position="42"/>
        <end position="68"/>
    </location>
</feature>
<dbReference type="InterPro" id="IPR028087">
    <property type="entry name" value="Tad_N"/>
</dbReference>
<organism evidence="4 5">
    <name type="scientific">Geodermatophilus saharensis</name>
    <dbReference type="NCBI Taxonomy" id="1137994"/>
    <lineage>
        <taxon>Bacteria</taxon>
        <taxon>Bacillati</taxon>
        <taxon>Actinomycetota</taxon>
        <taxon>Actinomycetes</taxon>
        <taxon>Geodermatophilales</taxon>
        <taxon>Geodermatophilaceae</taxon>
        <taxon>Geodermatophilus</taxon>
    </lineage>
</organism>
<keyword evidence="2" id="KW-0472">Membrane</keyword>
<keyword evidence="2" id="KW-1133">Transmembrane helix</keyword>
<feature type="region of interest" description="Disordered" evidence="1">
    <location>
        <begin position="1"/>
        <end position="30"/>
    </location>
</feature>
<reference evidence="5" key="1">
    <citation type="submission" date="2017-06" db="EMBL/GenBank/DDBJ databases">
        <authorList>
            <person name="Varghese N."/>
            <person name="Submissions S."/>
        </authorList>
    </citation>
    <scope>NUCLEOTIDE SEQUENCE [LARGE SCALE GENOMIC DNA]</scope>
    <source>
        <strain evidence="5">DSM 45423</strain>
    </source>
</reference>
<name>A0A239BMR5_9ACTN</name>
<proteinExistence type="predicted"/>
<gene>
    <name evidence="4" type="ORF">SAMN04488107_1310</name>
</gene>
<sequence>MQRLTKDLSAPRHSRARGGALRRGRSSTSPALRRRLAGEHGAAAVILSVLLVPLLGFTAIAVDVGALYADKARLQVAADAAALAVARDCARGACGDMQATAQELVDANSVADAGAGAPTAAPPVLQSAPTRVTVTGSAPREHWFAPVIGHDASSVSATATVTWGAPSGGTAVLPLIFSWCEWQAQTGGGAPSGTTERTIVLPKKSDTGCTGPSRMFVPGGFGWLTTGGATCKATTRIDRRFDSEPGNNPSQGCSVGDVAALVGRTVLLPIFDQYGDTGSNAWYEVYGYAAFRITGYHFGGQFDSGAPCSGEQRCIRGYFTRFVDASGAFDTSPDAPDLGAAILRLIR</sequence>
<feature type="compositionally biased region" description="Basic residues" evidence="1">
    <location>
        <begin position="12"/>
        <end position="25"/>
    </location>
</feature>
<dbReference type="AlphaFoldDB" id="A0A239BMR5"/>
<feature type="domain" description="Putative Flp pilus-assembly TadG-like N-terminal" evidence="3">
    <location>
        <begin position="41"/>
        <end position="88"/>
    </location>
</feature>
<evidence type="ECO:0000259" key="3">
    <source>
        <dbReference type="Pfam" id="PF13400"/>
    </source>
</evidence>
<evidence type="ECO:0000256" key="2">
    <source>
        <dbReference type="SAM" id="Phobius"/>
    </source>
</evidence>
<keyword evidence="5" id="KW-1185">Reference proteome</keyword>
<evidence type="ECO:0000256" key="1">
    <source>
        <dbReference type="SAM" id="MobiDB-lite"/>
    </source>
</evidence>